<dbReference type="eggNOG" id="KOG3851">
    <property type="taxonomic scope" value="Eukaryota"/>
</dbReference>
<protein>
    <submittedName>
        <fullName evidence="1">CRE-SQRD-1 protein</fullName>
    </submittedName>
</protein>
<evidence type="ECO:0000313" key="2">
    <source>
        <dbReference type="Proteomes" id="UP000008281"/>
    </source>
</evidence>
<dbReference type="InterPro" id="IPR015904">
    <property type="entry name" value="Sulphide_quinone_reductase"/>
</dbReference>
<dbReference type="GO" id="GO:0071949">
    <property type="term" value="F:FAD binding"/>
    <property type="evidence" value="ECO:0007669"/>
    <property type="project" value="TreeGrafter"/>
</dbReference>
<dbReference type="STRING" id="31234.E3N4V9"/>
<reference evidence="1" key="1">
    <citation type="submission" date="2007-07" db="EMBL/GenBank/DDBJ databases">
        <title>PCAP assembly of the Caenorhabditis remanei genome.</title>
        <authorList>
            <consortium name="The Caenorhabditis remanei Sequencing Consortium"/>
            <person name="Wilson R.K."/>
        </authorList>
    </citation>
    <scope>NUCLEOTIDE SEQUENCE [LARGE SCALE GENOMIC DNA]</scope>
    <source>
        <strain evidence="1">PB4641</strain>
    </source>
</reference>
<dbReference type="GO" id="GO:0070221">
    <property type="term" value="P:sulfide oxidation, using sulfide:quinone oxidoreductase"/>
    <property type="evidence" value="ECO:0007669"/>
    <property type="project" value="TreeGrafter"/>
</dbReference>
<dbReference type="InParanoid" id="E3N4V9"/>
<sequence length="172" mass="19699">MGRDLYHWKAEITLIPNMYSVFALEAWYSRKTRSKFGPLTSHYLSDSKRFPNVFGVGDCMNTPNAKTAAAVSSHLKTIESNLTQVMQGKQPCMEYDGYASCPLVVSTNRVILAEFNSKGAMETTPFDQSKPTYWAYLMKRYFMPMLYWNGLIKGFWNGPATIRNCSRMIRSK</sequence>
<dbReference type="Proteomes" id="UP000008281">
    <property type="component" value="Unassembled WGS sequence"/>
</dbReference>
<proteinExistence type="predicted"/>
<name>E3N4V9_CAERE</name>
<dbReference type="HOGENOM" id="CLU_1556696_0_0_1"/>
<dbReference type="OrthoDB" id="5376590at2759"/>
<organism evidence="2">
    <name type="scientific">Caenorhabditis remanei</name>
    <name type="common">Caenorhabditis vulgaris</name>
    <dbReference type="NCBI Taxonomy" id="31234"/>
    <lineage>
        <taxon>Eukaryota</taxon>
        <taxon>Metazoa</taxon>
        <taxon>Ecdysozoa</taxon>
        <taxon>Nematoda</taxon>
        <taxon>Chromadorea</taxon>
        <taxon>Rhabditida</taxon>
        <taxon>Rhabditina</taxon>
        <taxon>Rhabditomorpha</taxon>
        <taxon>Rhabditoidea</taxon>
        <taxon>Rhabditidae</taxon>
        <taxon>Peloderinae</taxon>
        <taxon>Caenorhabditis</taxon>
    </lineage>
</organism>
<dbReference type="OMA" id="QHAKFAN"/>
<dbReference type="EMBL" id="DS268528">
    <property type="protein sequence ID" value="EFO86500.1"/>
    <property type="molecule type" value="Genomic_DNA"/>
</dbReference>
<accession>E3N4V9</accession>
<keyword evidence="2" id="KW-1185">Reference proteome</keyword>
<gene>
    <name evidence="1" type="primary">Cre-sqrd-1</name>
    <name evidence="1" type="ORF">CRE_02573</name>
</gene>
<dbReference type="GO" id="GO:0070224">
    <property type="term" value="F:sulfide:quinone oxidoreductase activity"/>
    <property type="evidence" value="ECO:0007669"/>
    <property type="project" value="TreeGrafter"/>
</dbReference>
<dbReference type="PANTHER" id="PTHR10632:SF2">
    <property type="entry name" value="SULFIDE:QUINONE OXIDOREDUCTASE, MITOCHONDRIAL"/>
    <property type="match status" value="1"/>
</dbReference>
<evidence type="ECO:0000313" key="1">
    <source>
        <dbReference type="EMBL" id="EFO86500.1"/>
    </source>
</evidence>
<dbReference type="PANTHER" id="PTHR10632">
    <property type="entry name" value="SULFIDE:QUINONE OXIDOREDUCTASE"/>
    <property type="match status" value="1"/>
</dbReference>
<dbReference type="AlphaFoldDB" id="E3N4V9"/>
<dbReference type="GO" id="GO:0005739">
    <property type="term" value="C:mitochondrion"/>
    <property type="evidence" value="ECO:0007669"/>
    <property type="project" value="TreeGrafter"/>
</dbReference>
<dbReference type="Gene3D" id="3.50.50.100">
    <property type="match status" value="1"/>
</dbReference>